<organism evidence="1 2">
    <name type="scientific">Paragonimus westermani</name>
    <dbReference type="NCBI Taxonomy" id="34504"/>
    <lineage>
        <taxon>Eukaryota</taxon>
        <taxon>Metazoa</taxon>
        <taxon>Spiralia</taxon>
        <taxon>Lophotrochozoa</taxon>
        <taxon>Platyhelminthes</taxon>
        <taxon>Trematoda</taxon>
        <taxon>Digenea</taxon>
        <taxon>Plagiorchiida</taxon>
        <taxon>Troglotremata</taxon>
        <taxon>Troglotrematidae</taxon>
        <taxon>Paragonimus</taxon>
    </lineage>
</organism>
<dbReference type="PANTHER" id="PTHR12444:SF8">
    <property type="entry name" value="PROTEIN EFR3 HOMOLOG CMP44E"/>
    <property type="match status" value="1"/>
</dbReference>
<sequence>MCLKTRGFSVVSYLNITLSRLPSSLRDTQSKLRYYCLRQPDKLDRIAKYIYKRLAQDVHRRNDRHMFLAIDAINMLIGGYQGHRLVLAQVFLQMVHLLLQTNRTDLQLLATNTVCWHQAF</sequence>
<proteinExistence type="predicted"/>
<dbReference type="GO" id="GO:0072659">
    <property type="term" value="P:protein localization to plasma membrane"/>
    <property type="evidence" value="ECO:0007669"/>
    <property type="project" value="TreeGrafter"/>
</dbReference>
<dbReference type="AlphaFoldDB" id="A0A5J4N582"/>
<accession>A0A5J4N582</accession>
<name>A0A5J4N582_9TREM</name>
<dbReference type="Proteomes" id="UP000324629">
    <property type="component" value="Unassembled WGS sequence"/>
</dbReference>
<evidence type="ECO:0000313" key="1">
    <source>
        <dbReference type="EMBL" id="KAA3670459.1"/>
    </source>
</evidence>
<gene>
    <name evidence="1" type="ORF">DEA37_0009183</name>
</gene>
<dbReference type="InterPro" id="IPR049152">
    <property type="entry name" value="EFR3-like_ARM"/>
</dbReference>
<dbReference type="Pfam" id="PF21052">
    <property type="entry name" value="EFR3_ARM"/>
    <property type="match status" value="1"/>
</dbReference>
<dbReference type="EMBL" id="QNGE01010429">
    <property type="protein sequence ID" value="KAA3670459.1"/>
    <property type="molecule type" value="Genomic_DNA"/>
</dbReference>
<keyword evidence="2" id="KW-1185">Reference proteome</keyword>
<protein>
    <submittedName>
        <fullName evidence="1">Uncharacterized protein</fullName>
    </submittedName>
</protein>
<comment type="caution">
    <text evidence="1">The sequence shown here is derived from an EMBL/GenBank/DDBJ whole genome shotgun (WGS) entry which is preliminary data.</text>
</comment>
<dbReference type="GO" id="GO:0005886">
    <property type="term" value="C:plasma membrane"/>
    <property type="evidence" value="ECO:0007669"/>
    <property type="project" value="TreeGrafter"/>
</dbReference>
<evidence type="ECO:0000313" key="2">
    <source>
        <dbReference type="Proteomes" id="UP000324629"/>
    </source>
</evidence>
<dbReference type="InterPro" id="IPR051851">
    <property type="entry name" value="EFR3_Homologs"/>
</dbReference>
<reference evidence="1 2" key="1">
    <citation type="journal article" date="2019" name="Gigascience">
        <title>Whole-genome sequence of the oriental lung fluke Paragonimus westermani.</title>
        <authorList>
            <person name="Oey H."/>
            <person name="Zakrzewski M."/>
            <person name="Narain K."/>
            <person name="Devi K.R."/>
            <person name="Agatsuma T."/>
            <person name="Nawaratna S."/>
            <person name="Gobert G.N."/>
            <person name="Jones M.K."/>
            <person name="Ragan M.A."/>
            <person name="McManus D.P."/>
            <person name="Krause L."/>
        </authorList>
    </citation>
    <scope>NUCLEOTIDE SEQUENCE [LARGE SCALE GENOMIC DNA]</scope>
    <source>
        <strain evidence="1 2">IND2009</strain>
    </source>
</reference>
<dbReference type="PANTHER" id="PTHR12444">
    <property type="entry name" value="PROTEIN EFR3 HOMOLOG CMP44E"/>
    <property type="match status" value="1"/>
</dbReference>